<protein>
    <submittedName>
        <fullName evidence="1">Unnamed protein product</fullName>
    </submittedName>
</protein>
<organism evidence="1 2">
    <name type="scientific">Ambrosiozyma monospora</name>
    <name type="common">Yeast</name>
    <name type="synonym">Endomycopsis monosporus</name>
    <dbReference type="NCBI Taxonomy" id="43982"/>
    <lineage>
        <taxon>Eukaryota</taxon>
        <taxon>Fungi</taxon>
        <taxon>Dikarya</taxon>
        <taxon>Ascomycota</taxon>
        <taxon>Saccharomycotina</taxon>
        <taxon>Pichiomycetes</taxon>
        <taxon>Pichiales</taxon>
        <taxon>Pichiaceae</taxon>
        <taxon>Ambrosiozyma</taxon>
    </lineage>
</organism>
<accession>A0ACB5T696</accession>
<evidence type="ECO:0000313" key="1">
    <source>
        <dbReference type="EMBL" id="GME82194.1"/>
    </source>
</evidence>
<gene>
    <name evidence="1" type="ORF">Amon02_000537900</name>
</gene>
<proteinExistence type="predicted"/>
<reference evidence="1" key="1">
    <citation type="submission" date="2023-04" db="EMBL/GenBank/DDBJ databases">
        <title>Ambrosiozyma monospora NBRC 10751.</title>
        <authorList>
            <person name="Ichikawa N."/>
            <person name="Sato H."/>
            <person name="Tonouchi N."/>
        </authorList>
    </citation>
    <scope>NUCLEOTIDE SEQUENCE</scope>
    <source>
        <strain evidence="1">NBRC 10751</strain>
    </source>
</reference>
<comment type="caution">
    <text evidence="1">The sequence shown here is derived from an EMBL/GenBank/DDBJ whole genome shotgun (WGS) entry which is preliminary data.</text>
</comment>
<sequence>MTKKLPPEVKQNRKPTRVACEFCHAKHLQCDDTRPCKNCRKRGVADTCKDAVRKRKSTLRKPLAKPRTPKVKAKAVSAASSTGTIRKPRKPRKKKDTTTNTTSTTTITTTTGTSSNNQQHPKYPQHFTNLHNITIVGPPPVKQRRIWTRHIDINDYFNCTGTRVYAGNGYDVEHDDYDDC</sequence>
<evidence type="ECO:0000313" key="2">
    <source>
        <dbReference type="Proteomes" id="UP001165064"/>
    </source>
</evidence>
<keyword evidence="2" id="KW-1185">Reference proteome</keyword>
<dbReference type="Proteomes" id="UP001165064">
    <property type="component" value="Unassembled WGS sequence"/>
</dbReference>
<name>A0ACB5T696_AMBMO</name>
<dbReference type="EMBL" id="BSXS01003936">
    <property type="protein sequence ID" value="GME82194.1"/>
    <property type="molecule type" value="Genomic_DNA"/>
</dbReference>